<keyword evidence="2" id="KW-1185">Reference proteome</keyword>
<proteinExistence type="predicted"/>
<name>A0A502FRA1_9SPHN</name>
<evidence type="ECO:0000313" key="1">
    <source>
        <dbReference type="EMBL" id="TPG51975.1"/>
    </source>
</evidence>
<comment type="caution">
    <text evidence="1">The sequence shown here is derived from an EMBL/GenBank/DDBJ whole genome shotgun (WGS) entry which is preliminary data.</text>
</comment>
<reference evidence="1 2" key="1">
    <citation type="journal article" date="2019" name="Environ. Microbiol.">
        <title>Species interactions and distinct microbial communities in high Arctic permafrost affected cryosols are associated with the CH4 and CO2 gas fluxes.</title>
        <authorList>
            <person name="Altshuler I."/>
            <person name="Hamel J."/>
            <person name="Turney S."/>
            <person name="Magnuson E."/>
            <person name="Levesque R."/>
            <person name="Greer C."/>
            <person name="Whyte L.G."/>
        </authorList>
    </citation>
    <scope>NUCLEOTIDE SEQUENCE [LARGE SCALE GENOMIC DNA]</scope>
    <source>
        <strain evidence="1 2">E6.1</strain>
    </source>
</reference>
<organism evidence="1 2">
    <name type="scientific">Sphingomonas glacialis</name>
    <dbReference type="NCBI Taxonomy" id="658225"/>
    <lineage>
        <taxon>Bacteria</taxon>
        <taxon>Pseudomonadati</taxon>
        <taxon>Pseudomonadota</taxon>
        <taxon>Alphaproteobacteria</taxon>
        <taxon>Sphingomonadales</taxon>
        <taxon>Sphingomonadaceae</taxon>
        <taxon>Sphingomonas</taxon>
    </lineage>
</organism>
<evidence type="ECO:0000313" key="2">
    <source>
        <dbReference type="Proteomes" id="UP000319931"/>
    </source>
</evidence>
<dbReference type="EMBL" id="RCZC01000004">
    <property type="protein sequence ID" value="TPG51975.1"/>
    <property type="molecule type" value="Genomic_DNA"/>
</dbReference>
<protein>
    <submittedName>
        <fullName evidence="1">Uncharacterized protein</fullName>
    </submittedName>
</protein>
<dbReference type="Proteomes" id="UP000319931">
    <property type="component" value="Unassembled WGS sequence"/>
</dbReference>
<gene>
    <name evidence="1" type="ORF">EAH76_14670</name>
</gene>
<sequence length="72" mass="7933">MSCFGRPLRNLIVEDVRYDARLKKAKDLRRAGNAIWIMPECHLIEQLASPRGTRRLTLGTSTAAGGPTTLAP</sequence>
<accession>A0A502FRA1</accession>
<dbReference type="AlphaFoldDB" id="A0A502FRA1"/>